<sequence>MKSLHAQLASYTKKCDEILLSKNLKKLIDEANKKIPQLTPKKLNKIKKEVVVIDVREPEEFASGFIEAKAVLTIPRGKLEFMAIEKIAKEFGQDAKIVTYCLKGARGSLAALHLKKLGFSDVSNLEGGILAWIQAGYTIKNYLGEFKAL</sequence>
<dbReference type="InterPro" id="IPR036873">
    <property type="entry name" value="Rhodanese-like_dom_sf"/>
</dbReference>
<dbReference type="InterPro" id="IPR001763">
    <property type="entry name" value="Rhodanese-like_dom"/>
</dbReference>
<dbReference type="AlphaFoldDB" id="A0A1W1C1Q9"/>
<dbReference type="SMART" id="SM00450">
    <property type="entry name" value="RHOD"/>
    <property type="match status" value="1"/>
</dbReference>
<evidence type="ECO:0000313" key="2">
    <source>
        <dbReference type="EMBL" id="SFV59739.1"/>
    </source>
</evidence>
<name>A0A1W1C1Q9_9ZZZZ</name>
<accession>A0A1W1C1Q9</accession>
<protein>
    <recommendedName>
        <fullName evidence="1">Rhodanese domain-containing protein</fullName>
    </recommendedName>
</protein>
<dbReference type="PROSITE" id="PS50206">
    <property type="entry name" value="RHODANESE_3"/>
    <property type="match status" value="1"/>
</dbReference>
<organism evidence="2">
    <name type="scientific">hydrothermal vent metagenome</name>
    <dbReference type="NCBI Taxonomy" id="652676"/>
    <lineage>
        <taxon>unclassified sequences</taxon>
        <taxon>metagenomes</taxon>
        <taxon>ecological metagenomes</taxon>
    </lineage>
</organism>
<dbReference type="Pfam" id="PF00581">
    <property type="entry name" value="Rhodanese"/>
    <property type="match status" value="1"/>
</dbReference>
<dbReference type="CDD" id="cd00158">
    <property type="entry name" value="RHOD"/>
    <property type="match status" value="1"/>
</dbReference>
<feature type="domain" description="Rhodanese" evidence="1">
    <location>
        <begin position="46"/>
        <end position="141"/>
    </location>
</feature>
<dbReference type="Gene3D" id="3.40.250.10">
    <property type="entry name" value="Rhodanese-like domain"/>
    <property type="match status" value="1"/>
</dbReference>
<dbReference type="PANTHER" id="PTHR43031">
    <property type="entry name" value="FAD-DEPENDENT OXIDOREDUCTASE"/>
    <property type="match status" value="1"/>
</dbReference>
<reference evidence="2" key="1">
    <citation type="submission" date="2016-10" db="EMBL/GenBank/DDBJ databases">
        <authorList>
            <person name="de Groot N.N."/>
        </authorList>
    </citation>
    <scope>NUCLEOTIDE SEQUENCE</scope>
</reference>
<evidence type="ECO:0000259" key="1">
    <source>
        <dbReference type="PROSITE" id="PS50206"/>
    </source>
</evidence>
<gene>
    <name evidence="2" type="ORF">MNB_SM-7-527</name>
</gene>
<dbReference type="InterPro" id="IPR050229">
    <property type="entry name" value="GlpE_sulfurtransferase"/>
</dbReference>
<dbReference type="PANTHER" id="PTHR43031:SF1">
    <property type="entry name" value="PYRIDINE NUCLEOTIDE-DISULPHIDE OXIDOREDUCTASE"/>
    <property type="match status" value="1"/>
</dbReference>
<proteinExistence type="predicted"/>
<dbReference type="SUPFAM" id="SSF52821">
    <property type="entry name" value="Rhodanese/Cell cycle control phosphatase"/>
    <property type="match status" value="1"/>
</dbReference>
<dbReference type="EMBL" id="FPHB01000047">
    <property type="protein sequence ID" value="SFV59739.1"/>
    <property type="molecule type" value="Genomic_DNA"/>
</dbReference>